<reference evidence="1 2" key="1">
    <citation type="submission" date="2021-06" db="EMBL/GenBank/DDBJ databases">
        <title>Caerostris darwini draft genome.</title>
        <authorList>
            <person name="Kono N."/>
            <person name="Arakawa K."/>
        </authorList>
    </citation>
    <scope>NUCLEOTIDE SEQUENCE [LARGE SCALE GENOMIC DNA]</scope>
</reference>
<dbReference type="Proteomes" id="UP001054837">
    <property type="component" value="Unassembled WGS sequence"/>
</dbReference>
<evidence type="ECO:0000313" key="1">
    <source>
        <dbReference type="EMBL" id="GIY51328.1"/>
    </source>
</evidence>
<dbReference type="EMBL" id="BPLQ01010518">
    <property type="protein sequence ID" value="GIY51328.1"/>
    <property type="molecule type" value="Genomic_DNA"/>
</dbReference>
<keyword evidence="2" id="KW-1185">Reference proteome</keyword>
<dbReference type="AlphaFoldDB" id="A0AAV4U0R1"/>
<accession>A0AAV4U0R1</accession>
<protein>
    <submittedName>
        <fullName evidence="1">Uncharacterized protein</fullName>
    </submittedName>
</protein>
<evidence type="ECO:0000313" key="2">
    <source>
        <dbReference type="Proteomes" id="UP001054837"/>
    </source>
</evidence>
<sequence length="89" mass="9541">MDIKRVKRRLSSARNTSILRELEAACHSKNEELKHVFNAILSKGGHSSGGGLGLDLAGNSPIFSSWGACGLCFLFLPFSISRCMGTKGT</sequence>
<gene>
    <name evidence="1" type="ORF">CDAR_69481</name>
</gene>
<comment type="caution">
    <text evidence="1">The sequence shown here is derived from an EMBL/GenBank/DDBJ whole genome shotgun (WGS) entry which is preliminary data.</text>
</comment>
<name>A0AAV4U0R1_9ARAC</name>
<proteinExistence type="predicted"/>
<organism evidence="1 2">
    <name type="scientific">Caerostris darwini</name>
    <dbReference type="NCBI Taxonomy" id="1538125"/>
    <lineage>
        <taxon>Eukaryota</taxon>
        <taxon>Metazoa</taxon>
        <taxon>Ecdysozoa</taxon>
        <taxon>Arthropoda</taxon>
        <taxon>Chelicerata</taxon>
        <taxon>Arachnida</taxon>
        <taxon>Araneae</taxon>
        <taxon>Araneomorphae</taxon>
        <taxon>Entelegynae</taxon>
        <taxon>Araneoidea</taxon>
        <taxon>Araneidae</taxon>
        <taxon>Caerostris</taxon>
    </lineage>
</organism>